<feature type="chain" id="PRO_5045069785" evidence="13">
    <location>
        <begin position="33"/>
        <end position="758"/>
    </location>
</feature>
<evidence type="ECO:0000256" key="10">
    <source>
        <dbReference type="ARBA" id="ARBA00023237"/>
    </source>
</evidence>
<evidence type="ECO:0000256" key="7">
    <source>
        <dbReference type="ARBA" id="ARBA00023065"/>
    </source>
</evidence>
<dbReference type="InterPro" id="IPR036942">
    <property type="entry name" value="Beta-barrel_TonB_sf"/>
</dbReference>
<evidence type="ECO:0000256" key="5">
    <source>
        <dbReference type="ARBA" id="ARBA00022692"/>
    </source>
</evidence>
<feature type="signal peptide" evidence="13">
    <location>
        <begin position="1"/>
        <end position="32"/>
    </location>
</feature>
<feature type="domain" description="TonB-dependent receptor-like beta-barrel" evidence="14">
    <location>
        <begin position="255"/>
        <end position="719"/>
    </location>
</feature>
<evidence type="ECO:0000256" key="3">
    <source>
        <dbReference type="ARBA" id="ARBA00022452"/>
    </source>
</evidence>
<dbReference type="PANTHER" id="PTHR32552:SF81">
    <property type="entry name" value="TONB-DEPENDENT OUTER MEMBRANE RECEPTOR"/>
    <property type="match status" value="1"/>
</dbReference>
<dbReference type="InterPro" id="IPR000531">
    <property type="entry name" value="Beta-barrel_TonB"/>
</dbReference>
<evidence type="ECO:0000256" key="2">
    <source>
        <dbReference type="ARBA" id="ARBA00022448"/>
    </source>
</evidence>
<dbReference type="InterPro" id="IPR012910">
    <property type="entry name" value="Plug_dom"/>
</dbReference>
<dbReference type="Pfam" id="PF00593">
    <property type="entry name" value="TonB_dep_Rec_b-barrel"/>
    <property type="match status" value="1"/>
</dbReference>
<evidence type="ECO:0000256" key="12">
    <source>
        <dbReference type="RuleBase" id="RU003357"/>
    </source>
</evidence>
<evidence type="ECO:0000313" key="16">
    <source>
        <dbReference type="EMBL" id="RKS91218.1"/>
    </source>
</evidence>
<evidence type="ECO:0000256" key="8">
    <source>
        <dbReference type="ARBA" id="ARBA00023077"/>
    </source>
</evidence>
<keyword evidence="4" id="KW-0410">Iron transport</keyword>
<accession>A0ABX9T1C5</accession>
<evidence type="ECO:0000256" key="9">
    <source>
        <dbReference type="ARBA" id="ARBA00023136"/>
    </source>
</evidence>
<comment type="subcellular location">
    <subcellularLocation>
        <location evidence="1 11">Cell outer membrane</location>
        <topology evidence="1 11">Multi-pass membrane protein</topology>
    </subcellularLocation>
</comment>
<dbReference type="PANTHER" id="PTHR32552">
    <property type="entry name" value="FERRICHROME IRON RECEPTOR-RELATED"/>
    <property type="match status" value="1"/>
</dbReference>
<dbReference type="Gene3D" id="2.40.170.20">
    <property type="entry name" value="TonB-dependent receptor, beta-barrel domain"/>
    <property type="match status" value="1"/>
</dbReference>
<evidence type="ECO:0000256" key="11">
    <source>
        <dbReference type="PROSITE-ProRule" id="PRU01360"/>
    </source>
</evidence>
<evidence type="ECO:0000256" key="6">
    <source>
        <dbReference type="ARBA" id="ARBA00023004"/>
    </source>
</evidence>
<dbReference type="SUPFAM" id="SSF56935">
    <property type="entry name" value="Porins"/>
    <property type="match status" value="1"/>
</dbReference>
<gene>
    <name evidence="16" type="ORF">DFR51_0774</name>
</gene>
<name>A0ABX9T1C5_SPHMI</name>
<keyword evidence="13" id="KW-0732">Signal</keyword>
<dbReference type="RefSeq" id="WP_121047694.1">
    <property type="nucleotide sequence ID" value="NZ_AP018711.1"/>
</dbReference>
<dbReference type="Pfam" id="PF07715">
    <property type="entry name" value="Plug"/>
    <property type="match status" value="1"/>
</dbReference>
<evidence type="ECO:0000256" key="1">
    <source>
        <dbReference type="ARBA" id="ARBA00004571"/>
    </source>
</evidence>
<keyword evidence="10 11" id="KW-0998">Cell outer membrane</keyword>
<keyword evidence="7" id="KW-0406">Ion transport</keyword>
<dbReference type="InterPro" id="IPR039426">
    <property type="entry name" value="TonB-dep_rcpt-like"/>
</dbReference>
<keyword evidence="17" id="KW-1185">Reference proteome</keyword>
<evidence type="ECO:0000256" key="13">
    <source>
        <dbReference type="SAM" id="SignalP"/>
    </source>
</evidence>
<keyword evidence="5 11" id="KW-0812">Transmembrane</keyword>
<feature type="domain" description="TonB-dependent receptor plug" evidence="15">
    <location>
        <begin position="63"/>
        <end position="175"/>
    </location>
</feature>
<organism evidence="16 17">
    <name type="scientific">Sphingosinicella microcystinivorans</name>
    <dbReference type="NCBI Taxonomy" id="335406"/>
    <lineage>
        <taxon>Bacteria</taxon>
        <taxon>Pseudomonadati</taxon>
        <taxon>Pseudomonadota</taxon>
        <taxon>Alphaproteobacteria</taxon>
        <taxon>Sphingomonadales</taxon>
        <taxon>Sphingosinicellaceae</taxon>
        <taxon>Sphingosinicella</taxon>
    </lineage>
</organism>
<proteinExistence type="inferred from homology"/>
<evidence type="ECO:0000256" key="4">
    <source>
        <dbReference type="ARBA" id="ARBA00022496"/>
    </source>
</evidence>
<keyword evidence="2 11" id="KW-0813">Transport</keyword>
<comment type="similarity">
    <text evidence="11 12">Belongs to the TonB-dependent receptor family.</text>
</comment>
<sequence>MFPNKEKTTASIRFVLLGATACTLMASNAVLADQFPSEQSSAIGGVDSNEIVVTATRSGAQSIQNVPISVTALNPEALQRQGNDALSDISRAVPGLFIQEQGGGQNKIVMRGINATSGINQTDTAENALVSVYLDDVPISIQGSTPDIRVYDLERVEFLRGPQGTLFGAGAMAGTVRYITRKPGLSSFEGSAEGSLATTRGGDNSYSVRGMINVPLVTDQLGLRVTAYRGKDGGYIDNVVGADNFNDLDMTQVRSIVRYQNQSNFTADLSYLYGNVDSSARSFAYDGLEEYEFQANNPSGLKDRFHIFNFAPQLEIGSITLFSSTSYISRKYTFFDSQEFFSAGLLGLDTPEAAALTVNDITDFTQEFRVTTDQSRPLRVQLGAFYERQTRHYDQSNVWPGLDSAFGIDSLDFFAEAPDQIFRSDTNTKTKQLAFFGEVAYSPVPALDLTAGLRYFDWSQHYTLLTAGLAGVDASGQPLTLAGDSKANGFNPRAAASYHVTDDVMIYAEAARGFRYGGINQVVPLDFCGPALAAQGLAAAPIDFGPDKLWSYTIGEKAQFLDRKVTLNVAAFLANWNDVQTRRNLDSCGYNFTENSGRIRSKGLEIESRVQPTDNLSLTASGSYTDAKTRDINPNIAPFAGARVPYFPKYIMSIGAEYEIPLKGTNLILQGDYTYRSSTGTRFNPADLGYRTIPASNVFNAAITLEADSFSVSLFAKNLTDEYVIQGIYNNAYPAIQPGDTLTVGRPRTVGLRVKKQF</sequence>
<keyword evidence="16" id="KW-0675">Receptor</keyword>
<protein>
    <submittedName>
        <fullName evidence="16">Outer membrane receptor protein involved in Fe transport</fullName>
    </submittedName>
</protein>
<evidence type="ECO:0000259" key="15">
    <source>
        <dbReference type="Pfam" id="PF07715"/>
    </source>
</evidence>
<keyword evidence="3 11" id="KW-1134">Transmembrane beta strand</keyword>
<dbReference type="PROSITE" id="PS52016">
    <property type="entry name" value="TONB_DEPENDENT_REC_3"/>
    <property type="match status" value="1"/>
</dbReference>
<dbReference type="Proteomes" id="UP000276029">
    <property type="component" value="Unassembled WGS sequence"/>
</dbReference>
<keyword evidence="6" id="KW-0408">Iron</keyword>
<dbReference type="EMBL" id="RBWX01000007">
    <property type="protein sequence ID" value="RKS91218.1"/>
    <property type="molecule type" value="Genomic_DNA"/>
</dbReference>
<comment type="caution">
    <text evidence="16">The sequence shown here is derived from an EMBL/GenBank/DDBJ whole genome shotgun (WGS) entry which is preliminary data.</text>
</comment>
<keyword evidence="8 12" id="KW-0798">TonB box</keyword>
<evidence type="ECO:0000313" key="17">
    <source>
        <dbReference type="Proteomes" id="UP000276029"/>
    </source>
</evidence>
<evidence type="ECO:0000259" key="14">
    <source>
        <dbReference type="Pfam" id="PF00593"/>
    </source>
</evidence>
<keyword evidence="9 11" id="KW-0472">Membrane</keyword>
<reference evidence="16 17" key="1">
    <citation type="submission" date="2018-10" db="EMBL/GenBank/DDBJ databases">
        <title>Genomic Encyclopedia of Type Strains, Phase IV (KMG-IV): sequencing the most valuable type-strain genomes for metagenomic binning, comparative biology and taxonomic classification.</title>
        <authorList>
            <person name="Goeker M."/>
        </authorList>
    </citation>
    <scope>NUCLEOTIDE SEQUENCE [LARGE SCALE GENOMIC DNA]</scope>
    <source>
        <strain evidence="16 17">DSM 19791</strain>
    </source>
</reference>